<keyword evidence="1" id="KW-0472">Membrane</keyword>
<accession>A0AAW1HT38</accession>
<dbReference type="AlphaFoldDB" id="A0AAW1HT38"/>
<keyword evidence="1" id="KW-1133">Transmembrane helix</keyword>
<organism evidence="2 3">
    <name type="scientific">Popillia japonica</name>
    <name type="common">Japanese beetle</name>
    <dbReference type="NCBI Taxonomy" id="7064"/>
    <lineage>
        <taxon>Eukaryota</taxon>
        <taxon>Metazoa</taxon>
        <taxon>Ecdysozoa</taxon>
        <taxon>Arthropoda</taxon>
        <taxon>Hexapoda</taxon>
        <taxon>Insecta</taxon>
        <taxon>Pterygota</taxon>
        <taxon>Neoptera</taxon>
        <taxon>Endopterygota</taxon>
        <taxon>Coleoptera</taxon>
        <taxon>Polyphaga</taxon>
        <taxon>Scarabaeiformia</taxon>
        <taxon>Scarabaeidae</taxon>
        <taxon>Rutelinae</taxon>
        <taxon>Popillia</taxon>
    </lineage>
</organism>
<evidence type="ECO:0000313" key="2">
    <source>
        <dbReference type="EMBL" id="KAK9679673.1"/>
    </source>
</evidence>
<keyword evidence="1" id="KW-0812">Transmembrane</keyword>
<evidence type="ECO:0000313" key="3">
    <source>
        <dbReference type="Proteomes" id="UP001458880"/>
    </source>
</evidence>
<reference evidence="2 3" key="1">
    <citation type="journal article" date="2024" name="BMC Genomics">
        <title>De novo assembly and annotation of Popillia japonica's genome with initial clues to its potential as an invasive pest.</title>
        <authorList>
            <person name="Cucini C."/>
            <person name="Boschi S."/>
            <person name="Funari R."/>
            <person name="Cardaioli E."/>
            <person name="Iannotti N."/>
            <person name="Marturano G."/>
            <person name="Paoli F."/>
            <person name="Bruttini M."/>
            <person name="Carapelli A."/>
            <person name="Frati F."/>
            <person name="Nardi F."/>
        </authorList>
    </citation>
    <scope>NUCLEOTIDE SEQUENCE [LARGE SCALE GENOMIC DNA]</scope>
    <source>
        <strain evidence="2">DMR45628</strain>
    </source>
</reference>
<evidence type="ECO:0000256" key="1">
    <source>
        <dbReference type="SAM" id="Phobius"/>
    </source>
</evidence>
<gene>
    <name evidence="2" type="ORF">QE152_g39811</name>
</gene>
<name>A0AAW1HT38_POPJA</name>
<feature type="transmembrane region" description="Helical" evidence="1">
    <location>
        <begin position="24"/>
        <end position="46"/>
    </location>
</feature>
<dbReference type="EMBL" id="JASPKY010000992">
    <property type="protein sequence ID" value="KAK9679673.1"/>
    <property type="molecule type" value="Genomic_DNA"/>
</dbReference>
<protein>
    <submittedName>
        <fullName evidence="2">Uncharacterized protein</fullName>
    </submittedName>
</protein>
<comment type="caution">
    <text evidence="2">The sequence shown here is derived from an EMBL/GenBank/DDBJ whole genome shotgun (WGS) entry which is preliminary data.</text>
</comment>
<proteinExistence type="predicted"/>
<sequence>MDRISEHKNVRNEYTKTQNSWKKLVYVALLKMVNLYLIPCLLLFPFTGNLVASISPEMCVGNPDVNVQLQAAIEFTKTDQFKVLFDNISNTEQWKSYRKYFNDVFKIKVEEFIQRADVNDTLATVTGRILRSMPLAVKIRLFFAPTTFNIDTANALYESLNDLSEIRTIREELCCLNVNLDDIFSKLLQ</sequence>
<keyword evidence="3" id="KW-1185">Reference proteome</keyword>
<dbReference type="Proteomes" id="UP001458880">
    <property type="component" value="Unassembled WGS sequence"/>
</dbReference>